<evidence type="ECO:0000313" key="2">
    <source>
        <dbReference type="EMBL" id="CAA7265082.1"/>
    </source>
</evidence>
<evidence type="ECO:0000256" key="1">
    <source>
        <dbReference type="SAM" id="MobiDB-lite"/>
    </source>
</evidence>
<organism evidence="2 3">
    <name type="scientific">Cyclocybe aegerita</name>
    <name type="common">Black poplar mushroom</name>
    <name type="synonym">Agrocybe aegerita</name>
    <dbReference type="NCBI Taxonomy" id="1973307"/>
    <lineage>
        <taxon>Eukaryota</taxon>
        <taxon>Fungi</taxon>
        <taxon>Dikarya</taxon>
        <taxon>Basidiomycota</taxon>
        <taxon>Agaricomycotina</taxon>
        <taxon>Agaricomycetes</taxon>
        <taxon>Agaricomycetidae</taxon>
        <taxon>Agaricales</taxon>
        <taxon>Agaricineae</taxon>
        <taxon>Bolbitiaceae</taxon>
        <taxon>Cyclocybe</taxon>
    </lineage>
</organism>
<proteinExistence type="predicted"/>
<feature type="compositionally biased region" description="Basic and acidic residues" evidence="1">
    <location>
        <begin position="141"/>
        <end position="161"/>
    </location>
</feature>
<accession>A0A8S0X2G9</accession>
<gene>
    <name evidence="2" type="ORF">AAE3_LOCUS7251</name>
</gene>
<feature type="compositionally biased region" description="Polar residues" evidence="1">
    <location>
        <begin position="66"/>
        <end position="105"/>
    </location>
</feature>
<evidence type="ECO:0000313" key="3">
    <source>
        <dbReference type="Proteomes" id="UP000467700"/>
    </source>
</evidence>
<name>A0A8S0X2G9_CYCAE</name>
<dbReference type="EMBL" id="CACVBS010000046">
    <property type="protein sequence ID" value="CAA7265082.1"/>
    <property type="molecule type" value="Genomic_DNA"/>
</dbReference>
<keyword evidence="3" id="KW-1185">Reference proteome</keyword>
<dbReference type="Proteomes" id="UP000467700">
    <property type="component" value="Unassembled WGS sequence"/>
</dbReference>
<protein>
    <submittedName>
        <fullName evidence="2">Uncharacterized protein</fullName>
    </submittedName>
</protein>
<dbReference type="AlphaFoldDB" id="A0A8S0X2G9"/>
<feature type="region of interest" description="Disordered" evidence="1">
    <location>
        <begin position="136"/>
        <end position="164"/>
    </location>
</feature>
<reference evidence="2 3" key="1">
    <citation type="submission" date="2020-01" db="EMBL/GenBank/DDBJ databases">
        <authorList>
            <person name="Gupta K D."/>
        </authorList>
    </citation>
    <scope>NUCLEOTIDE SEQUENCE [LARGE SCALE GENOMIC DNA]</scope>
</reference>
<comment type="caution">
    <text evidence="2">The sequence shown here is derived from an EMBL/GenBank/DDBJ whole genome shotgun (WGS) entry which is preliminary data.</text>
</comment>
<feature type="region of interest" description="Disordered" evidence="1">
    <location>
        <begin position="64"/>
        <end position="112"/>
    </location>
</feature>
<sequence>MIFDLFHFVSTSARAMWSHSELERISFQIRRPEIMEPPANKVTESIANWSQSVTLDLLLRREPIRTRQSTTGKLSRNYTPTALNTPPFNANSDPGASSDSQTPHTHPSLDATHSAKMLDTTCSTFSHRMFYLNKSSGSKNSDCDEQTRRGEQSGRGGHESDSPLDCMVMTCA</sequence>